<evidence type="ECO:0000256" key="1">
    <source>
        <dbReference type="ARBA" id="ARBA00022630"/>
    </source>
</evidence>
<dbReference type="RefSeq" id="WP_418890437.1">
    <property type="nucleotide sequence ID" value="NZ_JBEUWX010000002.1"/>
</dbReference>
<comment type="caution">
    <text evidence="4">The sequence shown here is derived from an EMBL/GenBank/DDBJ whole genome shotgun (WGS) entry which is preliminary data.</text>
</comment>
<reference evidence="5" key="1">
    <citation type="submission" date="2024-06" db="EMBL/GenBank/DDBJ databases">
        <title>Radixoralia hellwigii gen. nov., sp nov., isolated from a root canal in the human oral cavity.</title>
        <authorList>
            <person name="Bartsch S."/>
            <person name="Wittmer A."/>
            <person name="Schulz A.-K."/>
            <person name="Neumann-Schaal M."/>
            <person name="Wolf J."/>
            <person name="Gronow S."/>
            <person name="Tennert C."/>
            <person name="Haecker G."/>
            <person name="Cieplik F."/>
            <person name="Al-Ahmad A."/>
        </authorList>
    </citation>
    <scope>NUCLEOTIDE SEQUENCE [LARGE SCALE GENOMIC DNA]</scope>
    <source>
        <strain evidence="5">Wk13</strain>
    </source>
</reference>
<name>A0ABV4UDQ9_9RHOO</name>
<dbReference type="Gene3D" id="3.40.50.360">
    <property type="match status" value="1"/>
</dbReference>
<evidence type="ECO:0000259" key="3">
    <source>
        <dbReference type="Pfam" id="PF12682"/>
    </source>
</evidence>
<feature type="domain" description="Flavodoxin-like" evidence="3">
    <location>
        <begin position="50"/>
        <end position="157"/>
    </location>
</feature>
<dbReference type="PANTHER" id="PTHR39201">
    <property type="entry name" value="EXPORTED PROTEIN-RELATED"/>
    <property type="match status" value="1"/>
</dbReference>
<keyword evidence="2" id="KW-0288">FMN</keyword>
<evidence type="ECO:0000256" key="2">
    <source>
        <dbReference type="ARBA" id="ARBA00022643"/>
    </source>
</evidence>
<proteinExistence type="predicted"/>
<dbReference type="InterPro" id="IPR008254">
    <property type="entry name" value="Flavodoxin/NO_synth"/>
</dbReference>
<gene>
    <name evidence="4" type="ORF">ABCS64_02935</name>
</gene>
<keyword evidence="5" id="KW-1185">Reference proteome</keyword>
<evidence type="ECO:0000313" key="4">
    <source>
        <dbReference type="EMBL" id="MFA9949292.1"/>
    </source>
</evidence>
<accession>A0ABV4UDQ9</accession>
<dbReference type="Proteomes" id="UP001574673">
    <property type="component" value="Unassembled WGS sequence"/>
</dbReference>
<dbReference type="PANTHER" id="PTHR39201:SF1">
    <property type="entry name" value="FLAVODOXIN-LIKE DOMAIN-CONTAINING PROTEIN"/>
    <property type="match status" value="1"/>
</dbReference>
<dbReference type="EMBL" id="JBEUWX010000002">
    <property type="protein sequence ID" value="MFA9949292.1"/>
    <property type="molecule type" value="Genomic_DNA"/>
</dbReference>
<dbReference type="Pfam" id="PF12682">
    <property type="entry name" value="Flavodoxin_4"/>
    <property type="match status" value="1"/>
</dbReference>
<protein>
    <submittedName>
        <fullName evidence="4">Flavodoxin</fullName>
    </submittedName>
</protein>
<organism evidence="4 5">
    <name type="scientific">Dentiradicibacter hellwigii</name>
    <dbReference type="NCBI Taxonomy" id="3149053"/>
    <lineage>
        <taxon>Bacteria</taxon>
        <taxon>Pseudomonadati</taxon>
        <taxon>Pseudomonadota</taxon>
        <taxon>Betaproteobacteria</taxon>
        <taxon>Rhodocyclales</taxon>
        <taxon>Rhodocyclaceae</taxon>
        <taxon>Dentiradicibacter</taxon>
    </lineage>
</organism>
<sequence length="210" mass="23310">MADDRKGTHMNKLRRNLITAGGIAALSAAFGINAAAADRPAPTGHKTMSKTLIVYYSHTGTVHSIAQRLAKMTGADTYEIKPKTIYDRDMWAAWDVAKAEQEQGILPPLITKIPNIDRYQQVILGIPVWGRTIANPMQTLLSQLDFQGKNVYVFWTFYDHDEKIRDALAQQIRNGHFTSGLPLTMNVVHAPGQLEGVLQKWLMETGLAAP</sequence>
<evidence type="ECO:0000313" key="5">
    <source>
        <dbReference type="Proteomes" id="UP001574673"/>
    </source>
</evidence>
<dbReference type="SUPFAM" id="SSF52218">
    <property type="entry name" value="Flavoproteins"/>
    <property type="match status" value="1"/>
</dbReference>
<dbReference type="InterPro" id="IPR029039">
    <property type="entry name" value="Flavoprotein-like_sf"/>
</dbReference>
<keyword evidence="1" id="KW-0285">Flavoprotein</keyword>